<evidence type="ECO:0000313" key="3">
    <source>
        <dbReference type="EMBL" id="KIM58041.1"/>
    </source>
</evidence>
<feature type="region of interest" description="Disordered" evidence="1">
    <location>
        <begin position="255"/>
        <end position="325"/>
    </location>
</feature>
<feature type="domain" description="Retrovirus-related Pol polyprotein from transposon TNT 1-94-like beta-barrel" evidence="2">
    <location>
        <begin position="337"/>
        <end position="389"/>
    </location>
</feature>
<proteinExistence type="predicted"/>
<dbReference type="PANTHER" id="PTHR47592:SF27">
    <property type="entry name" value="OS08G0421700 PROTEIN"/>
    <property type="match status" value="1"/>
</dbReference>
<reference evidence="3 4" key="1">
    <citation type="submission" date="2014-04" db="EMBL/GenBank/DDBJ databases">
        <authorList>
            <consortium name="DOE Joint Genome Institute"/>
            <person name="Kuo A."/>
            <person name="Kohler A."/>
            <person name="Nagy L.G."/>
            <person name="Floudas D."/>
            <person name="Copeland A."/>
            <person name="Barry K.W."/>
            <person name="Cichocki N."/>
            <person name="Veneault-Fourrey C."/>
            <person name="LaButti K."/>
            <person name="Lindquist E.A."/>
            <person name="Lipzen A."/>
            <person name="Lundell T."/>
            <person name="Morin E."/>
            <person name="Murat C."/>
            <person name="Sun H."/>
            <person name="Tunlid A."/>
            <person name="Henrissat B."/>
            <person name="Grigoriev I.V."/>
            <person name="Hibbett D.S."/>
            <person name="Martin F."/>
            <person name="Nordberg H.P."/>
            <person name="Cantor M.N."/>
            <person name="Hua S.X."/>
        </authorList>
    </citation>
    <scope>NUCLEOTIDE SEQUENCE [LARGE SCALE GENOMIC DNA]</scope>
    <source>
        <strain evidence="3 4">Foug A</strain>
    </source>
</reference>
<protein>
    <recommendedName>
        <fullName evidence="2">Retrovirus-related Pol polyprotein from transposon TNT 1-94-like beta-barrel domain-containing protein</fullName>
    </recommendedName>
</protein>
<reference evidence="4" key="2">
    <citation type="submission" date="2015-01" db="EMBL/GenBank/DDBJ databases">
        <title>Evolutionary Origins and Diversification of the Mycorrhizal Mutualists.</title>
        <authorList>
            <consortium name="DOE Joint Genome Institute"/>
            <consortium name="Mycorrhizal Genomics Consortium"/>
            <person name="Kohler A."/>
            <person name="Kuo A."/>
            <person name="Nagy L.G."/>
            <person name="Floudas D."/>
            <person name="Copeland A."/>
            <person name="Barry K.W."/>
            <person name="Cichocki N."/>
            <person name="Veneault-Fourrey C."/>
            <person name="LaButti K."/>
            <person name="Lindquist E.A."/>
            <person name="Lipzen A."/>
            <person name="Lundell T."/>
            <person name="Morin E."/>
            <person name="Murat C."/>
            <person name="Riley R."/>
            <person name="Ohm R."/>
            <person name="Sun H."/>
            <person name="Tunlid A."/>
            <person name="Henrissat B."/>
            <person name="Grigoriev I.V."/>
            <person name="Hibbett D.S."/>
            <person name="Martin F."/>
        </authorList>
    </citation>
    <scope>NUCLEOTIDE SEQUENCE [LARGE SCALE GENOMIC DNA]</scope>
    <source>
        <strain evidence="4">Foug A</strain>
    </source>
</reference>
<dbReference type="STRING" id="1036808.A0A0C3DPT4"/>
<dbReference type="Proteomes" id="UP000053989">
    <property type="component" value="Unassembled WGS sequence"/>
</dbReference>
<name>A0A0C3DPT4_9AGAM</name>
<sequence>MSDKDETHFMLKKSIDPSKYTHLFRLKPKLTATNYSTWTSMIIRALHTVGLHLYLNPHFHIPTSLTYETRHHHVRWSKANHFVCSILTACMTEEVQNQLGHLPTASEIWSEAQHLYVKTTTTDWTLTITSIVTTHYTDGKDIAAHIAKMKGYCRDLVLMQRDINDELFTCFLRISMPTSWNYVFAALPDQYSSAEVERHIRDEYGVCMSQSTSTSTAFQASHSNKTKDGHSCTPIPGQPYCTNYRILGHHTEDCYSKGGSMHGKRRDKKANKEDKGDTKQEDKSKKGKGKDKSKAKTSKKANQAVADEEEDNEDNRHSDSDLSAYLTGTSSRSRFGWILNGGSTNHICTERLAFTTFTPAHDSIKGIVKNGPELEVLGTGTVLVSVSSRMDRKGMEITK</sequence>
<evidence type="ECO:0000313" key="4">
    <source>
        <dbReference type="Proteomes" id="UP000053989"/>
    </source>
</evidence>
<dbReference type="InParanoid" id="A0A0C3DPT4"/>
<gene>
    <name evidence="3" type="ORF">SCLCIDRAFT_16854</name>
</gene>
<evidence type="ECO:0000256" key="1">
    <source>
        <dbReference type="SAM" id="MobiDB-lite"/>
    </source>
</evidence>
<dbReference type="Pfam" id="PF22936">
    <property type="entry name" value="Pol_BBD"/>
    <property type="match status" value="1"/>
</dbReference>
<dbReference type="InterPro" id="IPR054722">
    <property type="entry name" value="PolX-like_BBD"/>
</dbReference>
<feature type="compositionally biased region" description="Basic and acidic residues" evidence="1">
    <location>
        <begin position="270"/>
        <end position="294"/>
    </location>
</feature>
<keyword evidence="4" id="KW-1185">Reference proteome</keyword>
<organism evidence="3 4">
    <name type="scientific">Scleroderma citrinum Foug A</name>
    <dbReference type="NCBI Taxonomy" id="1036808"/>
    <lineage>
        <taxon>Eukaryota</taxon>
        <taxon>Fungi</taxon>
        <taxon>Dikarya</taxon>
        <taxon>Basidiomycota</taxon>
        <taxon>Agaricomycotina</taxon>
        <taxon>Agaricomycetes</taxon>
        <taxon>Agaricomycetidae</taxon>
        <taxon>Boletales</taxon>
        <taxon>Sclerodermatineae</taxon>
        <taxon>Sclerodermataceae</taxon>
        <taxon>Scleroderma</taxon>
    </lineage>
</organism>
<dbReference type="EMBL" id="KN822092">
    <property type="protein sequence ID" value="KIM58041.1"/>
    <property type="molecule type" value="Genomic_DNA"/>
</dbReference>
<dbReference type="PANTHER" id="PTHR47592">
    <property type="entry name" value="PBF68 PROTEIN"/>
    <property type="match status" value="1"/>
</dbReference>
<accession>A0A0C3DPT4</accession>
<dbReference type="Pfam" id="PF14223">
    <property type="entry name" value="Retrotran_gag_2"/>
    <property type="match status" value="1"/>
</dbReference>
<evidence type="ECO:0000259" key="2">
    <source>
        <dbReference type="Pfam" id="PF22936"/>
    </source>
</evidence>
<dbReference type="AlphaFoldDB" id="A0A0C3DPT4"/>
<dbReference type="OrthoDB" id="2691965at2759"/>
<dbReference type="HOGENOM" id="CLU_068114_0_0_1"/>